<dbReference type="EMBL" id="LT629971">
    <property type="protein sequence ID" value="SEH46470.1"/>
    <property type="molecule type" value="Genomic_DNA"/>
</dbReference>
<dbReference type="Gene3D" id="3.40.50.150">
    <property type="entry name" value="Vaccinia Virus protein VP39"/>
    <property type="match status" value="1"/>
</dbReference>
<keyword evidence="2" id="KW-0489">Methyltransferase</keyword>
<dbReference type="Pfam" id="PF08242">
    <property type="entry name" value="Methyltransf_12"/>
    <property type="match status" value="1"/>
</dbReference>
<sequence>MTSADGWQAVWERKGSQVRAGSADLGQLLRANGYDTGHGNLTVDAWKSYVARVGEQLGACPGDSVYEVGCGAGAFLIPLQESGLIVAGSDYSSTLVEAASKALPAGTFECCEANEVSAEPQYDHVVASGVFMYFNSLDYAGDVIQIICAKSRRGVAIMDIPDIAVREQTIALRYQTAGSQEEYERRYKNLDHQYYQRDWFAQALKSAGAKSVLVCDQDIEGYGNAAGRFNVFASVS</sequence>
<dbReference type="AlphaFoldDB" id="A0A1H6ICR4"/>
<dbReference type="InterPro" id="IPR013217">
    <property type="entry name" value="Methyltransf_12"/>
</dbReference>
<accession>A0A1H6ICR4</accession>
<dbReference type="RefSeq" id="WP_083405487.1">
    <property type="nucleotide sequence ID" value="NZ_LT629971.1"/>
</dbReference>
<gene>
    <name evidence="2" type="ORF">SAMN04489835_0099</name>
</gene>
<dbReference type="STRING" id="370526.SAMN04489835_0099"/>
<keyword evidence="3" id="KW-1185">Reference proteome</keyword>
<dbReference type="CDD" id="cd02440">
    <property type="entry name" value="AdoMet_MTases"/>
    <property type="match status" value="1"/>
</dbReference>
<reference evidence="3" key="1">
    <citation type="submission" date="2016-10" db="EMBL/GenBank/DDBJ databases">
        <authorList>
            <person name="Varghese N."/>
            <person name="Submissions S."/>
        </authorList>
    </citation>
    <scope>NUCLEOTIDE SEQUENCE [LARGE SCALE GENOMIC DNA]</scope>
    <source>
        <strain evidence="3">DSM 45405</strain>
    </source>
</reference>
<proteinExistence type="predicted"/>
<dbReference type="SUPFAM" id="SSF53335">
    <property type="entry name" value="S-adenosyl-L-methionine-dependent methyltransferases"/>
    <property type="match status" value="1"/>
</dbReference>
<dbReference type="GO" id="GO:0008168">
    <property type="term" value="F:methyltransferase activity"/>
    <property type="evidence" value="ECO:0007669"/>
    <property type="project" value="UniProtKB-KW"/>
</dbReference>
<dbReference type="InterPro" id="IPR029063">
    <property type="entry name" value="SAM-dependent_MTases_sf"/>
</dbReference>
<evidence type="ECO:0000259" key="1">
    <source>
        <dbReference type="Pfam" id="PF08242"/>
    </source>
</evidence>
<evidence type="ECO:0000313" key="3">
    <source>
        <dbReference type="Proteomes" id="UP000182915"/>
    </source>
</evidence>
<dbReference type="GO" id="GO:0032259">
    <property type="term" value="P:methylation"/>
    <property type="evidence" value="ECO:0007669"/>
    <property type="project" value="UniProtKB-KW"/>
</dbReference>
<dbReference type="Proteomes" id="UP000182915">
    <property type="component" value="Chromosome I"/>
</dbReference>
<name>A0A1H6ICR4_MYCRU</name>
<dbReference type="OrthoDB" id="2472181at2"/>
<evidence type="ECO:0000313" key="2">
    <source>
        <dbReference type="EMBL" id="SEH46470.1"/>
    </source>
</evidence>
<protein>
    <submittedName>
        <fullName evidence="2">Methyltransferase domain-containing protein</fullName>
    </submittedName>
</protein>
<keyword evidence="2" id="KW-0808">Transferase</keyword>
<organism evidence="2 3">
    <name type="scientific">Mycolicibacterium rutilum</name>
    <name type="common">Mycobacterium rutilum</name>
    <dbReference type="NCBI Taxonomy" id="370526"/>
    <lineage>
        <taxon>Bacteria</taxon>
        <taxon>Bacillati</taxon>
        <taxon>Actinomycetota</taxon>
        <taxon>Actinomycetes</taxon>
        <taxon>Mycobacteriales</taxon>
        <taxon>Mycobacteriaceae</taxon>
        <taxon>Mycolicibacterium</taxon>
    </lineage>
</organism>
<feature type="domain" description="Methyltransferase type 12" evidence="1">
    <location>
        <begin position="67"/>
        <end position="136"/>
    </location>
</feature>